<feature type="transmembrane region" description="Helical" evidence="1">
    <location>
        <begin position="387"/>
        <end position="403"/>
    </location>
</feature>
<protein>
    <recommendedName>
        <fullName evidence="2">DUF112 domain-containing protein</fullName>
    </recommendedName>
</protein>
<comment type="caution">
    <text evidence="3">The sequence shown here is derived from an EMBL/GenBank/DDBJ whole genome shotgun (WGS) entry which is preliminary data.</text>
</comment>
<feature type="domain" description="DUF112" evidence="2">
    <location>
        <begin position="20"/>
        <end position="437"/>
    </location>
</feature>
<accession>A0A4Y8RK59</accession>
<keyword evidence="1" id="KW-0472">Membrane</keyword>
<organism evidence="3 4">
    <name type="scientific">Jiella endophytica</name>
    <dbReference type="NCBI Taxonomy" id="2558362"/>
    <lineage>
        <taxon>Bacteria</taxon>
        <taxon>Pseudomonadati</taxon>
        <taxon>Pseudomonadota</taxon>
        <taxon>Alphaproteobacteria</taxon>
        <taxon>Hyphomicrobiales</taxon>
        <taxon>Aurantimonadaceae</taxon>
        <taxon>Jiella</taxon>
    </lineage>
</organism>
<feature type="transmembrane region" description="Helical" evidence="1">
    <location>
        <begin position="318"/>
        <end position="341"/>
    </location>
</feature>
<dbReference type="AlphaFoldDB" id="A0A4Y8RK59"/>
<keyword evidence="4" id="KW-1185">Reference proteome</keyword>
<feature type="transmembrane region" description="Helical" evidence="1">
    <location>
        <begin position="202"/>
        <end position="221"/>
    </location>
</feature>
<evidence type="ECO:0000313" key="3">
    <source>
        <dbReference type="EMBL" id="TFF23112.1"/>
    </source>
</evidence>
<feature type="transmembrane region" description="Helical" evidence="1">
    <location>
        <begin position="49"/>
        <end position="69"/>
    </location>
</feature>
<evidence type="ECO:0000313" key="4">
    <source>
        <dbReference type="Proteomes" id="UP000298179"/>
    </source>
</evidence>
<feature type="transmembrane region" description="Helical" evidence="1">
    <location>
        <begin position="409"/>
        <end position="426"/>
    </location>
</feature>
<feature type="transmembrane region" description="Helical" evidence="1">
    <location>
        <begin position="165"/>
        <end position="182"/>
    </location>
</feature>
<proteinExistence type="predicted"/>
<dbReference type="RefSeq" id="WP_134762216.1">
    <property type="nucleotide sequence ID" value="NZ_SOZD01000003.1"/>
</dbReference>
<sequence>MLDALISAGSQTLQPAVLWAVASALPVGLLFGLLPGLSGLTAMAVLIPFVYGMDGFAGLAFLLTAHAVVSTGGSVTAILLGIPGSPANAATVVDGVPLRNAGQSGTAVGAALTASAIGGVFGALVLLVLLPVLRPVILAFGPAETFLLSLMGLTFLAAVGAGSPARGLFAGAFGIFISFVGYEPVSGVPRYWLDYDYLLDGFRLIPLALGLFAIPELVALASGRMLEQSKGELPGTQLLNGMRAVFDRVGLVLRSSAIGSIIGIIPGVGGETAPFVAYAAARQSSPDPERFGTGIIEGVIAPEASNNAKEGGALVPTLVFGVPGSSGMALLLGAFLVLGLQPGPNFLRDHLDIGLGLVLILAVVNVLAAVLMFALMPILARVVSVPPRLLVPFLLMLALLGAYSTQGDMHDVVFTFVFGAVGLACVRYGFNRAALLLGFVLGPAVERYLEISLNIYGPGFVFRPICLVLIALMIAALFAPKIGSRLRRKRA</sequence>
<evidence type="ECO:0000256" key="1">
    <source>
        <dbReference type="SAM" id="Phobius"/>
    </source>
</evidence>
<dbReference type="PANTHER" id="PTHR35342:SF5">
    <property type="entry name" value="TRICARBOXYLIC TRANSPORT PROTEIN"/>
    <property type="match status" value="1"/>
</dbReference>
<dbReference type="Pfam" id="PF01970">
    <property type="entry name" value="TctA"/>
    <property type="match status" value="1"/>
</dbReference>
<keyword evidence="1" id="KW-1133">Transmembrane helix</keyword>
<dbReference type="Proteomes" id="UP000298179">
    <property type="component" value="Unassembled WGS sequence"/>
</dbReference>
<reference evidence="3 4" key="1">
    <citation type="submission" date="2019-03" db="EMBL/GenBank/DDBJ databases">
        <title>Jiella endophytica sp. nov., a novel endophytic bacterium isolated from root of Ficus microcarpa Linn. f.</title>
        <authorList>
            <person name="Tuo L."/>
        </authorList>
    </citation>
    <scope>NUCLEOTIDE SEQUENCE [LARGE SCALE GENOMIC DNA]</scope>
    <source>
        <strain evidence="3 4">CBS5Q-3</strain>
    </source>
</reference>
<dbReference type="InterPro" id="IPR002823">
    <property type="entry name" value="DUF112_TM"/>
</dbReference>
<evidence type="ECO:0000259" key="2">
    <source>
        <dbReference type="Pfam" id="PF01970"/>
    </source>
</evidence>
<gene>
    <name evidence="3" type="ORF">E3C22_11780</name>
</gene>
<name>A0A4Y8RK59_9HYPH</name>
<keyword evidence="1" id="KW-0812">Transmembrane</keyword>
<dbReference type="EMBL" id="SOZD01000003">
    <property type="protein sequence ID" value="TFF23112.1"/>
    <property type="molecule type" value="Genomic_DNA"/>
</dbReference>
<feature type="transmembrane region" description="Helical" evidence="1">
    <location>
        <begin position="353"/>
        <end position="375"/>
    </location>
</feature>
<feature type="transmembrane region" description="Helical" evidence="1">
    <location>
        <begin position="108"/>
        <end position="130"/>
    </location>
</feature>
<feature type="transmembrane region" description="Helical" evidence="1">
    <location>
        <begin position="75"/>
        <end position="96"/>
    </location>
</feature>
<feature type="transmembrane region" description="Helical" evidence="1">
    <location>
        <begin position="136"/>
        <end position="158"/>
    </location>
</feature>
<dbReference type="PANTHER" id="PTHR35342">
    <property type="entry name" value="TRICARBOXYLIC TRANSPORT PROTEIN"/>
    <property type="match status" value="1"/>
</dbReference>
<feature type="transmembrane region" description="Helical" evidence="1">
    <location>
        <begin position="461"/>
        <end position="480"/>
    </location>
</feature>
<dbReference type="OrthoDB" id="9806425at2"/>
<feature type="transmembrane region" description="Helical" evidence="1">
    <location>
        <begin position="16"/>
        <end position="37"/>
    </location>
</feature>